<name>A0ABS8HHY9_9XANT</name>
<keyword evidence="3" id="KW-1185">Reference proteome</keyword>
<reference evidence="2 3" key="1">
    <citation type="submission" date="2021-10" db="EMBL/GenBank/DDBJ databases">
        <title>Genome sequencing of Xanthomonas strains from NCPPB.</title>
        <authorList>
            <person name="Hussein R."/>
            <person name="Harrison J."/>
            <person name="Studholme D.J."/>
            <person name="Vicente J."/>
            <person name="Grant M."/>
        </authorList>
    </citation>
    <scope>NUCLEOTIDE SEQUENCE [LARGE SCALE GENOMIC DNA]</scope>
    <source>
        <strain evidence="2 3">NCPPB 101</strain>
    </source>
</reference>
<protein>
    <recommendedName>
        <fullName evidence="4">Helix-turn-helix domain-containing protein</fullName>
    </recommendedName>
</protein>
<accession>A0ABS8HHY9</accession>
<feature type="region of interest" description="Disordered" evidence="1">
    <location>
        <begin position="1"/>
        <end position="23"/>
    </location>
</feature>
<sequence length="175" mass="19359">MNERQARSEKKRRERATGRSSTPFAPVAPHMRLYYWEVACPAFQTLDANALTMLVHLRTLYRPGCNGVVFLSVREARRRLGNVGQVKVQDAFKALLERGWIEEAGAAGFDQKTGNGRARSFQLTNLGPGGTEDGAKKTYMRWQPASKPYGTECQKTAALRASTACTQGEYGEQGA</sequence>
<comment type="caution">
    <text evidence="2">The sequence shown here is derived from an EMBL/GenBank/DDBJ whole genome shotgun (WGS) entry which is preliminary data.</text>
</comment>
<organism evidence="2 3">
    <name type="scientific">Xanthomonas cassavae CFBP 4642</name>
    <dbReference type="NCBI Taxonomy" id="1219375"/>
    <lineage>
        <taxon>Bacteria</taxon>
        <taxon>Pseudomonadati</taxon>
        <taxon>Pseudomonadota</taxon>
        <taxon>Gammaproteobacteria</taxon>
        <taxon>Lysobacterales</taxon>
        <taxon>Lysobacteraceae</taxon>
        <taxon>Xanthomonas</taxon>
    </lineage>
</organism>
<evidence type="ECO:0008006" key="4">
    <source>
        <dbReference type="Google" id="ProtNLM"/>
    </source>
</evidence>
<evidence type="ECO:0000256" key="1">
    <source>
        <dbReference type="SAM" id="MobiDB-lite"/>
    </source>
</evidence>
<dbReference type="EMBL" id="JAJGQJ010000052">
    <property type="protein sequence ID" value="MCC4621776.1"/>
    <property type="molecule type" value="Genomic_DNA"/>
</dbReference>
<dbReference type="RefSeq" id="WP_029220329.1">
    <property type="nucleotide sequence ID" value="NZ_CAWLZN010000001.1"/>
</dbReference>
<evidence type="ECO:0000313" key="2">
    <source>
        <dbReference type="EMBL" id="MCC4621776.1"/>
    </source>
</evidence>
<proteinExistence type="predicted"/>
<dbReference type="Proteomes" id="UP001199206">
    <property type="component" value="Unassembled WGS sequence"/>
</dbReference>
<gene>
    <name evidence="2" type="ORF">LL965_17480</name>
</gene>
<evidence type="ECO:0000313" key="3">
    <source>
        <dbReference type="Proteomes" id="UP001199206"/>
    </source>
</evidence>